<feature type="non-terminal residue" evidence="11">
    <location>
        <position position="1"/>
    </location>
</feature>
<keyword evidence="7 11" id="KW-0315">Glutamine amidotransferase</keyword>
<evidence type="ECO:0000256" key="3">
    <source>
        <dbReference type="ARBA" id="ARBA00012291"/>
    </source>
</evidence>
<keyword evidence="11" id="KW-0808">Transferase</keyword>
<dbReference type="InterPro" id="IPR029062">
    <property type="entry name" value="Class_I_gatase-like"/>
</dbReference>
<dbReference type="PANTHER" id="PTHR11550">
    <property type="entry name" value="CTP SYNTHASE"/>
    <property type="match status" value="1"/>
</dbReference>
<keyword evidence="8" id="KW-0665">Pyrimidine biosynthesis</keyword>
<accession>T1A093</accession>
<reference evidence="11" key="1">
    <citation type="submission" date="2013-08" db="EMBL/GenBank/DDBJ databases">
        <authorList>
            <person name="Mendez C."/>
            <person name="Richter M."/>
            <person name="Ferrer M."/>
            <person name="Sanchez J."/>
        </authorList>
    </citation>
    <scope>NUCLEOTIDE SEQUENCE</scope>
</reference>
<comment type="similarity">
    <text evidence="2">Belongs to the CTP synthase family.</text>
</comment>
<dbReference type="SUPFAM" id="SSF52317">
    <property type="entry name" value="Class I glutamine amidotransferase-like"/>
    <property type="match status" value="1"/>
</dbReference>
<dbReference type="GO" id="GO:0016757">
    <property type="term" value="F:glycosyltransferase activity"/>
    <property type="evidence" value="ECO:0007669"/>
    <property type="project" value="UniProtKB-KW"/>
</dbReference>
<dbReference type="GO" id="GO:0042802">
    <property type="term" value="F:identical protein binding"/>
    <property type="evidence" value="ECO:0007669"/>
    <property type="project" value="TreeGrafter"/>
</dbReference>
<dbReference type="Gene3D" id="3.40.50.880">
    <property type="match status" value="1"/>
</dbReference>
<comment type="catalytic activity">
    <reaction evidence="9">
        <text>UTP + L-glutamine + ATP + H2O = CTP + L-glutamate + ADP + phosphate + 2 H(+)</text>
        <dbReference type="Rhea" id="RHEA:26426"/>
        <dbReference type="ChEBI" id="CHEBI:15377"/>
        <dbReference type="ChEBI" id="CHEBI:15378"/>
        <dbReference type="ChEBI" id="CHEBI:29985"/>
        <dbReference type="ChEBI" id="CHEBI:30616"/>
        <dbReference type="ChEBI" id="CHEBI:37563"/>
        <dbReference type="ChEBI" id="CHEBI:43474"/>
        <dbReference type="ChEBI" id="CHEBI:46398"/>
        <dbReference type="ChEBI" id="CHEBI:58359"/>
        <dbReference type="ChEBI" id="CHEBI:456216"/>
        <dbReference type="EC" id="6.3.4.2"/>
    </reaction>
</comment>
<evidence type="ECO:0000256" key="4">
    <source>
        <dbReference type="ARBA" id="ARBA00022598"/>
    </source>
</evidence>
<evidence type="ECO:0000256" key="2">
    <source>
        <dbReference type="ARBA" id="ARBA00007533"/>
    </source>
</evidence>
<comment type="caution">
    <text evidence="11">The sequence shown here is derived from an EMBL/GenBank/DDBJ whole genome shotgun (WGS) entry which is preliminary data.</text>
</comment>
<evidence type="ECO:0000256" key="8">
    <source>
        <dbReference type="ARBA" id="ARBA00022975"/>
    </source>
</evidence>
<evidence type="ECO:0000259" key="10">
    <source>
        <dbReference type="Pfam" id="PF00117"/>
    </source>
</evidence>
<sequence length="61" mass="6756">SPDGRVEVLERDDHPFFIGVQFHPEFLSRPEAPHPLYLALVRAALARAEVAHRVDPSAALA</sequence>
<name>T1A093_9ZZZZ</name>
<dbReference type="EC" id="6.3.4.2" evidence="3"/>
<keyword evidence="11" id="KW-0328">Glycosyltransferase</keyword>
<evidence type="ECO:0000256" key="6">
    <source>
        <dbReference type="ARBA" id="ARBA00022840"/>
    </source>
</evidence>
<gene>
    <name evidence="11" type="ORF">B1B_09908</name>
</gene>
<dbReference type="GO" id="GO:0005524">
    <property type="term" value="F:ATP binding"/>
    <property type="evidence" value="ECO:0007669"/>
    <property type="project" value="UniProtKB-KW"/>
</dbReference>
<proteinExistence type="inferred from homology"/>
<dbReference type="InterPro" id="IPR017926">
    <property type="entry name" value="GATASE"/>
</dbReference>
<evidence type="ECO:0000313" key="11">
    <source>
        <dbReference type="EMBL" id="EQD53981.1"/>
    </source>
</evidence>
<organism evidence="11">
    <name type="scientific">mine drainage metagenome</name>
    <dbReference type="NCBI Taxonomy" id="410659"/>
    <lineage>
        <taxon>unclassified sequences</taxon>
        <taxon>metagenomes</taxon>
        <taxon>ecological metagenomes</taxon>
    </lineage>
</organism>
<keyword evidence="6" id="KW-0067">ATP-binding</keyword>
<dbReference type="PROSITE" id="PS51273">
    <property type="entry name" value="GATASE_TYPE_1"/>
    <property type="match status" value="1"/>
</dbReference>
<dbReference type="PANTHER" id="PTHR11550:SF0">
    <property type="entry name" value="CTP SYNTHASE-RELATED"/>
    <property type="match status" value="1"/>
</dbReference>
<dbReference type="InterPro" id="IPR004468">
    <property type="entry name" value="CTP_synthase"/>
</dbReference>
<protein>
    <recommendedName>
        <fullName evidence="3">CTP synthase (glutamine hydrolyzing)</fullName>
        <ecNumber evidence="3">6.3.4.2</ecNumber>
    </recommendedName>
</protein>
<keyword evidence="4" id="KW-0436">Ligase</keyword>
<dbReference type="EMBL" id="AUZY01006557">
    <property type="protein sequence ID" value="EQD53981.1"/>
    <property type="molecule type" value="Genomic_DNA"/>
</dbReference>
<reference evidence="11" key="2">
    <citation type="journal article" date="2014" name="ISME J.">
        <title>Microbial stratification in low pH oxic and suboxic macroscopic growths along an acid mine drainage.</title>
        <authorList>
            <person name="Mendez-Garcia C."/>
            <person name="Mesa V."/>
            <person name="Sprenger R.R."/>
            <person name="Richter M."/>
            <person name="Diez M.S."/>
            <person name="Solano J."/>
            <person name="Bargiela R."/>
            <person name="Golyshina O.V."/>
            <person name="Manteca A."/>
            <person name="Ramos J.L."/>
            <person name="Gallego J.R."/>
            <person name="Llorente I."/>
            <person name="Martins Dos Santos V.A."/>
            <person name="Jensen O.N."/>
            <person name="Pelaez A.I."/>
            <person name="Sanchez J."/>
            <person name="Ferrer M."/>
        </authorList>
    </citation>
    <scope>NUCLEOTIDE SEQUENCE</scope>
</reference>
<evidence type="ECO:0000256" key="9">
    <source>
        <dbReference type="ARBA" id="ARBA00047781"/>
    </source>
</evidence>
<keyword evidence="5" id="KW-0547">Nucleotide-binding</keyword>
<dbReference type="AlphaFoldDB" id="T1A093"/>
<dbReference type="GO" id="GO:0003883">
    <property type="term" value="F:CTP synthase activity"/>
    <property type="evidence" value="ECO:0007669"/>
    <property type="project" value="UniProtKB-EC"/>
</dbReference>
<evidence type="ECO:0000256" key="5">
    <source>
        <dbReference type="ARBA" id="ARBA00022741"/>
    </source>
</evidence>
<dbReference type="GO" id="GO:0019856">
    <property type="term" value="P:pyrimidine nucleobase biosynthetic process"/>
    <property type="evidence" value="ECO:0007669"/>
    <property type="project" value="TreeGrafter"/>
</dbReference>
<dbReference type="GO" id="GO:0006241">
    <property type="term" value="P:CTP biosynthetic process"/>
    <property type="evidence" value="ECO:0007669"/>
    <property type="project" value="TreeGrafter"/>
</dbReference>
<feature type="domain" description="Glutamine amidotransferase" evidence="10">
    <location>
        <begin position="4"/>
        <end position="41"/>
    </location>
</feature>
<comment type="pathway">
    <text evidence="1">Pyrimidine metabolism; CTP biosynthesis via de novo pathway; CTP from UDP: step 2/2.</text>
</comment>
<evidence type="ECO:0000256" key="7">
    <source>
        <dbReference type="ARBA" id="ARBA00022962"/>
    </source>
</evidence>
<evidence type="ECO:0000256" key="1">
    <source>
        <dbReference type="ARBA" id="ARBA00005171"/>
    </source>
</evidence>
<dbReference type="Pfam" id="PF00117">
    <property type="entry name" value="GATase"/>
    <property type="match status" value="1"/>
</dbReference>